<dbReference type="Proteomes" id="UP000268535">
    <property type="component" value="Unassembled WGS sequence"/>
</dbReference>
<feature type="compositionally biased region" description="Low complexity" evidence="2">
    <location>
        <begin position="793"/>
        <end position="803"/>
    </location>
</feature>
<evidence type="ECO:0000256" key="2">
    <source>
        <dbReference type="SAM" id="MobiDB-lite"/>
    </source>
</evidence>
<feature type="repeat" description="ARM" evidence="1">
    <location>
        <begin position="194"/>
        <end position="236"/>
    </location>
</feature>
<evidence type="ECO:0000313" key="4">
    <source>
        <dbReference type="EMBL" id="RKO98477.1"/>
    </source>
</evidence>
<dbReference type="SMART" id="SM00185">
    <property type="entry name" value="ARM"/>
    <property type="match status" value="6"/>
</dbReference>
<dbReference type="Gene3D" id="1.25.10.10">
    <property type="entry name" value="Leucine-rich Repeat Variant"/>
    <property type="match status" value="3"/>
</dbReference>
<protein>
    <submittedName>
        <fullName evidence="3">ARM repeat-containing protein</fullName>
    </submittedName>
</protein>
<reference evidence="4" key="2">
    <citation type="submission" date="2018-04" db="EMBL/GenBank/DDBJ databases">
        <title>Leveraging single-cell genomics to expand the Fungal Tree of Life.</title>
        <authorList>
            <consortium name="DOE Joint Genome Institute"/>
            <person name="Ahrendt S.R."/>
            <person name="Quandt C.A."/>
            <person name="Ciobanu D."/>
            <person name="Clum A."/>
            <person name="Salamov A."/>
            <person name="Andreopoulos B."/>
            <person name="Cheng J.-F."/>
            <person name="Woyke T."/>
            <person name="Pelin A."/>
            <person name="Henrissat B."/>
            <person name="Benny G.L."/>
            <person name="Smith M.E."/>
            <person name="James T.Y."/>
            <person name="Grigoriev I.V."/>
        </authorList>
    </citation>
    <scope>NUCLEOTIDE SEQUENCE</scope>
    <source>
        <strain evidence="4">ATCC 52028</strain>
    </source>
</reference>
<dbReference type="AlphaFoldDB" id="A0A4P9WYI4"/>
<dbReference type="STRING" id="1555241.A0A4P9WYI4"/>
<evidence type="ECO:0000313" key="3">
    <source>
        <dbReference type="EMBL" id="RKO97615.1"/>
    </source>
</evidence>
<gene>
    <name evidence="3" type="ORF">CAUPRSCDRAFT_10724</name>
    <name evidence="4" type="ORF">CXG81DRAFT_21297</name>
</gene>
<evidence type="ECO:0000313" key="6">
    <source>
        <dbReference type="Proteomes" id="UP000274922"/>
    </source>
</evidence>
<feature type="region of interest" description="Disordered" evidence="2">
    <location>
        <begin position="986"/>
        <end position="1032"/>
    </location>
</feature>
<dbReference type="InterPro" id="IPR011989">
    <property type="entry name" value="ARM-like"/>
</dbReference>
<dbReference type="InterPro" id="IPR016024">
    <property type="entry name" value="ARM-type_fold"/>
</dbReference>
<evidence type="ECO:0000256" key="1">
    <source>
        <dbReference type="PROSITE-ProRule" id="PRU00259"/>
    </source>
</evidence>
<name>A0A4P9WYI4_9FUNG</name>
<evidence type="ECO:0000313" key="5">
    <source>
        <dbReference type="Proteomes" id="UP000268535"/>
    </source>
</evidence>
<dbReference type="EMBL" id="ML014425">
    <property type="protein sequence ID" value="RKO98477.1"/>
    <property type="molecule type" value="Genomic_DNA"/>
</dbReference>
<accession>A0A4P9WYI4</accession>
<dbReference type="PANTHER" id="PTHR46241">
    <property type="entry name" value="ARMADILLO REPEAT-CONTAINING PROTEIN 4 ARMC4"/>
    <property type="match status" value="1"/>
</dbReference>
<dbReference type="Pfam" id="PF00514">
    <property type="entry name" value="Arm"/>
    <property type="match status" value="1"/>
</dbReference>
<feature type="region of interest" description="Disordered" evidence="2">
    <location>
        <begin position="788"/>
        <end position="807"/>
    </location>
</feature>
<dbReference type="OrthoDB" id="7537227at2759"/>
<proteinExistence type="predicted"/>
<reference evidence="5 6" key="1">
    <citation type="journal article" date="2018" name="Nat. Microbiol.">
        <title>Leveraging single-cell genomics to expand the fungal tree of life.</title>
        <authorList>
            <person name="Ahrendt S.R."/>
            <person name="Quandt C.A."/>
            <person name="Ciobanu D."/>
            <person name="Clum A."/>
            <person name="Salamov A."/>
            <person name="Andreopoulos B."/>
            <person name="Cheng J.F."/>
            <person name="Woyke T."/>
            <person name="Pelin A."/>
            <person name="Henrissat B."/>
            <person name="Reynolds N.K."/>
            <person name="Benny G.L."/>
            <person name="Smith M.E."/>
            <person name="James T.Y."/>
            <person name="Grigoriev I.V."/>
        </authorList>
    </citation>
    <scope>NUCLEOTIDE SEQUENCE [LARGE SCALE GENOMIC DNA]</scope>
    <source>
        <strain evidence="5 6">ATCC 52028</strain>
    </source>
</reference>
<sequence length="1032" mass="108731">MATAKSPSWHAAPLHGGALAGQELTEAGMVPGSLATGDALGGPSHIPKFQIDTVLCEIRDVRSCLLLLNAPEPHVVASALSGIYKHINATVPTVATATSPAILPPIPSSKGIVSASNSSSVRLSGASALVLPSAGPIDKVSARIWLLNANVLASLIALAHPNSPVAVRKGAVECIAALIDPEETGQHESLLRPDLVPTLLDLMEDSNATIQEEAAFGLCNLSVNSNTKLTVRRANGIPRIIRALTMAGDPDIKKHTAEALSHLADDVVNRIEIMKHDGLRSLNDLLTAEHPEILEQAVTALEKLGRDPACRHAVRTADTTPSGGHGAGMLKRLVDLLAHIMSSENVLARLILECLTRYGRDSSICAAYKDTGVFTQIIAALESTSPDLVSAAALFCAQAATVPKNQVYLREIGVLPVLIGQIANPNNLPLPAHPVLVRDCAYALTAICLRNEVAILDVLQNHLLLPACFKMIRNSAPHLTSLRSTLLSFVAALAIFDKARPILIRELPLYLEILRQAVSSSHTTGAASGTPSVAPHFTGGAADTKSVDASSSLPNSSWKTDAPEFLSILHPTMIVIMGLAEDARIQQALVLAGVLGLLSQIARSVTDVTVIQESLAALVRVTQDADSLRQPECRHHILPTLLQILQYRPGKAPCPAVIGRNACFLISSLAQSHELAGAICALDGGSLLWRLHEIANAASTVAAASASSYKTAMSRQSPDVVAVQPFAMDALKQVLKHQGSIKFWLLNTLDQTDIMVYPFHVVNGTISKQTLSRIAKLIDPHMASVRDDTKIQSNSSADDLSSSVPPESGDPLGSIYYSLKSVIIDPATDEVFASALLAAKQRCPITTNVHLSLKERLAPTLDAVCALLGQVDRSTVTSKAPRDSVPGAAGASASPLKLEVAPFVLMELVLKTPGPSIPVGQMGWGPSDARAAVFKCLWEASGGRTGILREVTGLTVAVIDDIYAVQLDDQNFGRVVELDVASQPLQSLTSHSAGPPAKGHPEAHATGSSRVVNTSESNAGQGKPGVSFQIAT</sequence>
<dbReference type="EMBL" id="ML009213">
    <property type="protein sequence ID" value="RKO97615.1"/>
    <property type="molecule type" value="Genomic_DNA"/>
</dbReference>
<keyword evidence="6" id="KW-1185">Reference proteome</keyword>
<dbReference type="Proteomes" id="UP000274922">
    <property type="component" value="Unassembled WGS sequence"/>
</dbReference>
<dbReference type="PROSITE" id="PS50176">
    <property type="entry name" value="ARM_REPEAT"/>
    <property type="match status" value="1"/>
</dbReference>
<dbReference type="InterPro" id="IPR000225">
    <property type="entry name" value="Armadillo"/>
</dbReference>
<dbReference type="PANTHER" id="PTHR46241:SF1">
    <property type="entry name" value="OUTER DYNEIN ARM-DOCKING COMPLEX SUBUNIT 2"/>
    <property type="match status" value="1"/>
</dbReference>
<feature type="compositionally biased region" description="Polar residues" evidence="2">
    <location>
        <begin position="1006"/>
        <end position="1020"/>
    </location>
</feature>
<reference evidence="3" key="3">
    <citation type="submission" date="2018-08" db="EMBL/GenBank/DDBJ databases">
        <title>Leveraging single-cell genomics to expand the Fungal Tree of Life.</title>
        <authorList>
            <consortium name="DOE Joint Genome Institute"/>
            <person name="Ahrendt S.R."/>
            <person name="Quandt C.A."/>
            <person name="Ciobanu D."/>
            <person name="Clum A."/>
            <person name="Salamov A."/>
            <person name="Andreopoulos B."/>
            <person name="Cheng J.-F."/>
            <person name="Woyke T."/>
            <person name="Pelin A."/>
            <person name="Henrissat B."/>
            <person name="Reynolds N."/>
            <person name="Benny G.L."/>
            <person name="Smith M.E."/>
            <person name="James T.Y."/>
            <person name="Grigoriev I.V."/>
        </authorList>
    </citation>
    <scope>NUCLEOTIDE SEQUENCE</scope>
    <source>
        <strain evidence="3">ATCC 52028</strain>
    </source>
</reference>
<dbReference type="SUPFAM" id="SSF48371">
    <property type="entry name" value="ARM repeat"/>
    <property type="match status" value="1"/>
</dbReference>
<organism evidence="3 5">
    <name type="scientific">Caulochytrium protostelioides</name>
    <dbReference type="NCBI Taxonomy" id="1555241"/>
    <lineage>
        <taxon>Eukaryota</taxon>
        <taxon>Fungi</taxon>
        <taxon>Fungi incertae sedis</taxon>
        <taxon>Chytridiomycota</taxon>
        <taxon>Chytridiomycota incertae sedis</taxon>
        <taxon>Chytridiomycetes</taxon>
        <taxon>Caulochytriales</taxon>
        <taxon>Caulochytriaceae</taxon>
        <taxon>Caulochytrium</taxon>
    </lineage>
</organism>